<name>A0A2S0PCZ9_9NEIS</name>
<evidence type="ECO:0000256" key="1">
    <source>
        <dbReference type="ARBA" id="ARBA00022490"/>
    </source>
</evidence>
<protein>
    <recommendedName>
        <fullName evidence="6">Ribosomal RNA large subunit methyltransferase F</fullName>
        <ecNumber evidence="6">2.1.1.181</ecNumber>
    </recommendedName>
    <alternativeName>
        <fullName evidence="6">23S rRNA mA1618 methyltransferase</fullName>
    </alternativeName>
    <alternativeName>
        <fullName evidence="6">rRNA adenine N-6-methyltransferase</fullName>
    </alternativeName>
</protein>
<evidence type="ECO:0000256" key="5">
    <source>
        <dbReference type="ARBA" id="ARBA00022691"/>
    </source>
</evidence>
<evidence type="ECO:0000256" key="7">
    <source>
        <dbReference type="SAM" id="MobiDB-lite"/>
    </source>
</evidence>
<keyword evidence="2 6" id="KW-0698">rRNA processing</keyword>
<dbReference type="GO" id="GO:0005737">
    <property type="term" value="C:cytoplasm"/>
    <property type="evidence" value="ECO:0007669"/>
    <property type="project" value="UniProtKB-SubCell"/>
</dbReference>
<feature type="region of interest" description="Disordered" evidence="7">
    <location>
        <begin position="1"/>
        <end position="20"/>
    </location>
</feature>
<sequence length="323" mass="35058">MRAKPHPAAPASPVARLHPRNRHQGRYDFPALVASSPELAAFVSRNAHGDESIDFADPVAVKALNRALLKQVYGIGNWDIPPGYLCPPIPGRADYLHCLADLLATDNGGEIPRGPAVRALDIGVGANCVYPLIGHAEYGWRFVGTDVDRRALTCAQAIIDANPGLAQAITLRRQPADDAMFEHVVQAGERFGLTLCNPPFHASEADASAGSRRKWQNLGKAARGGRAPTLNFGGQQAELWYPGGEEAFVGRMIAESAHIPGHCLWFSSLISRSASLPAVYRALRQAGVYDSRTITMAQGQKQSRLVAWTYLDPAQRAAWWRRG</sequence>
<evidence type="ECO:0000256" key="6">
    <source>
        <dbReference type="HAMAP-Rule" id="MF_01848"/>
    </source>
</evidence>
<dbReference type="GO" id="GO:0070475">
    <property type="term" value="P:rRNA base methylation"/>
    <property type="evidence" value="ECO:0007669"/>
    <property type="project" value="TreeGrafter"/>
</dbReference>
<evidence type="ECO:0000256" key="2">
    <source>
        <dbReference type="ARBA" id="ARBA00022552"/>
    </source>
</evidence>
<comment type="function">
    <text evidence="6">Specifically methylates the adenine in position 1618 of 23S rRNA.</text>
</comment>
<dbReference type="Gene3D" id="3.40.50.150">
    <property type="entry name" value="Vaccinia Virus protein VP39"/>
    <property type="match status" value="1"/>
</dbReference>
<comment type="subcellular location">
    <subcellularLocation>
        <location evidence="6">Cytoplasm</location>
    </subcellularLocation>
</comment>
<dbReference type="OrthoDB" id="1115728at2"/>
<dbReference type="RefSeq" id="WP_028499171.1">
    <property type="nucleotide sequence ID" value="NZ_CP028519.1"/>
</dbReference>
<gene>
    <name evidence="6" type="primary">rlmF</name>
    <name evidence="8" type="ORF">DAI18_15320</name>
</gene>
<keyword evidence="4 6" id="KW-0808">Transferase</keyword>
<comment type="catalytic activity">
    <reaction evidence="6">
        <text>adenosine(1618) in 23S rRNA + S-adenosyl-L-methionine = N(6)-methyladenosine(1618) in 23S rRNA + S-adenosyl-L-homocysteine + H(+)</text>
        <dbReference type="Rhea" id="RHEA:16497"/>
        <dbReference type="Rhea" id="RHEA-COMP:10229"/>
        <dbReference type="Rhea" id="RHEA-COMP:10231"/>
        <dbReference type="ChEBI" id="CHEBI:15378"/>
        <dbReference type="ChEBI" id="CHEBI:57856"/>
        <dbReference type="ChEBI" id="CHEBI:59789"/>
        <dbReference type="ChEBI" id="CHEBI:74411"/>
        <dbReference type="ChEBI" id="CHEBI:74449"/>
        <dbReference type="EC" id="2.1.1.181"/>
    </reaction>
</comment>
<dbReference type="EMBL" id="CP028519">
    <property type="protein sequence ID" value="AVY95254.1"/>
    <property type="molecule type" value="Genomic_DNA"/>
</dbReference>
<dbReference type="KEGG" id="maer:DAI18_15320"/>
<dbReference type="CDD" id="cd02440">
    <property type="entry name" value="AdoMet_MTases"/>
    <property type="match status" value="1"/>
</dbReference>
<dbReference type="GO" id="GO:0052907">
    <property type="term" value="F:23S rRNA (adenine(1618)-N(6))-methyltransferase activity"/>
    <property type="evidence" value="ECO:0007669"/>
    <property type="project" value="UniProtKB-EC"/>
</dbReference>
<organism evidence="8 9">
    <name type="scientific">Microvirgula aerodenitrificans</name>
    <dbReference type="NCBI Taxonomy" id="57480"/>
    <lineage>
        <taxon>Bacteria</taxon>
        <taxon>Pseudomonadati</taxon>
        <taxon>Pseudomonadota</taxon>
        <taxon>Betaproteobacteria</taxon>
        <taxon>Neisseriales</taxon>
        <taxon>Aquaspirillaceae</taxon>
        <taxon>Microvirgula</taxon>
    </lineage>
</organism>
<dbReference type="InterPro" id="IPR029063">
    <property type="entry name" value="SAM-dependent_MTases_sf"/>
</dbReference>
<evidence type="ECO:0000313" key="9">
    <source>
        <dbReference type="Proteomes" id="UP000244173"/>
    </source>
</evidence>
<dbReference type="NCBIfam" id="NF008725">
    <property type="entry name" value="PRK11727.1"/>
    <property type="match status" value="1"/>
</dbReference>
<dbReference type="EC" id="2.1.1.181" evidence="6"/>
<comment type="similarity">
    <text evidence="6">Belongs to the methyltransferase superfamily. METTL16/RlmF family.</text>
</comment>
<dbReference type="SUPFAM" id="SSF53335">
    <property type="entry name" value="S-adenosyl-L-methionine-dependent methyltransferases"/>
    <property type="match status" value="1"/>
</dbReference>
<keyword evidence="5 6" id="KW-0949">S-adenosyl-L-methionine</keyword>
<evidence type="ECO:0000256" key="4">
    <source>
        <dbReference type="ARBA" id="ARBA00022679"/>
    </source>
</evidence>
<dbReference type="PANTHER" id="PTHR13393">
    <property type="entry name" value="SAM-DEPENDENT METHYLTRANSFERASE"/>
    <property type="match status" value="1"/>
</dbReference>
<dbReference type="STRING" id="1122240.GCA_000620105_02088"/>
<dbReference type="PANTHER" id="PTHR13393:SF0">
    <property type="entry name" value="RNA N6-ADENOSINE-METHYLTRANSFERASE METTL16"/>
    <property type="match status" value="1"/>
</dbReference>
<dbReference type="AlphaFoldDB" id="A0A2S0PCZ9"/>
<dbReference type="HAMAP" id="MF_01848">
    <property type="entry name" value="23SrRNA_methyltr_F"/>
    <property type="match status" value="1"/>
</dbReference>
<dbReference type="InterPro" id="IPR010286">
    <property type="entry name" value="METTL16/RlmF"/>
</dbReference>
<dbReference type="PIRSF" id="PIRSF029038">
    <property type="entry name" value="Mtase_YbiN_prd"/>
    <property type="match status" value="1"/>
</dbReference>
<keyword evidence="3 6" id="KW-0489">Methyltransferase</keyword>
<keyword evidence="9" id="KW-1185">Reference proteome</keyword>
<reference evidence="8 9" key="1">
    <citation type="submission" date="2018-04" db="EMBL/GenBank/DDBJ databases">
        <title>Denitrifier Microvirgula.</title>
        <authorList>
            <person name="Anderson E."/>
            <person name="Jang J."/>
            <person name="Ishii S."/>
        </authorList>
    </citation>
    <scope>NUCLEOTIDE SEQUENCE [LARGE SCALE GENOMIC DNA]</scope>
    <source>
        <strain evidence="8 9">BE2.4</strain>
    </source>
</reference>
<evidence type="ECO:0000256" key="3">
    <source>
        <dbReference type="ARBA" id="ARBA00022603"/>
    </source>
</evidence>
<keyword evidence="1 6" id="KW-0963">Cytoplasm</keyword>
<dbReference type="Pfam" id="PF05971">
    <property type="entry name" value="Methyltransf_10"/>
    <property type="match status" value="1"/>
</dbReference>
<proteinExistence type="inferred from homology"/>
<evidence type="ECO:0000313" key="8">
    <source>
        <dbReference type="EMBL" id="AVY95254.1"/>
    </source>
</evidence>
<dbReference type="InterPro" id="IPR016909">
    <property type="entry name" value="rRNA_lsu_MeTfrase_F"/>
</dbReference>
<accession>A0A2S0PCZ9</accession>
<dbReference type="Proteomes" id="UP000244173">
    <property type="component" value="Chromosome"/>
</dbReference>